<dbReference type="InterPro" id="IPR048376">
    <property type="entry name" value="YqiJ_N"/>
</dbReference>
<dbReference type="OrthoDB" id="7207054at2"/>
<keyword evidence="1" id="KW-0812">Transmembrane</keyword>
<dbReference type="EMBL" id="OCNF01000002">
    <property type="protein sequence ID" value="SOD65725.1"/>
    <property type="molecule type" value="Genomic_DNA"/>
</dbReference>
<evidence type="ECO:0000256" key="1">
    <source>
        <dbReference type="SAM" id="Phobius"/>
    </source>
</evidence>
<keyword evidence="4" id="KW-0645">Protease</keyword>
<feature type="transmembrane region" description="Helical" evidence="1">
    <location>
        <begin position="78"/>
        <end position="98"/>
    </location>
</feature>
<dbReference type="GO" id="GO:0008233">
    <property type="term" value="F:peptidase activity"/>
    <property type="evidence" value="ECO:0007669"/>
    <property type="project" value="UniProtKB-KW"/>
</dbReference>
<keyword evidence="4" id="KW-0378">Hydrolase</keyword>
<dbReference type="InterPro" id="IPR012340">
    <property type="entry name" value="NA-bd_OB-fold"/>
</dbReference>
<feature type="transmembrane region" description="Helical" evidence="1">
    <location>
        <begin position="110"/>
        <end position="131"/>
    </location>
</feature>
<feature type="domain" description="Inner membrane protein YqiJ N-terminal" evidence="3">
    <location>
        <begin position="11"/>
        <end position="128"/>
    </location>
</feature>
<dbReference type="RefSeq" id="WP_097113486.1">
    <property type="nucleotide sequence ID" value="NZ_CP083931.1"/>
</dbReference>
<protein>
    <submittedName>
        <fullName evidence="4">Membrane protein implicated in regulation of membrane protease activity</fullName>
    </submittedName>
</protein>
<evidence type="ECO:0000313" key="5">
    <source>
        <dbReference type="Proteomes" id="UP000219669"/>
    </source>
</evidence>
<reference evidence="4 5" key="1">
    <citation type="submission" date="2017-09" db="EMBL/GenBank/DDBJ databases">
        <authorList>
            <person name="Ehlers B."/>
            <person name="Leendertz F.H."/>
        </authorList>
    </citation>
    <scope>NUCLEOTIDE SEQUENCE [LARGE SCALE GENOMIC DNA]</scope>
    <source>
        <strain evidence="4 5">DSM 16848</strain>
    </source>
</reference>
<name>A0A286E489_9NEIS</name>
<dbReference type="AlphaFoldDB" id="A0A286E489"/>
<dbReference type="Gene3D" id="2.40.50.140">
    <property type="entry name" value="Nucleic acid-binding proteins"/>
    <property type="match status" value="1"/>
</dbReference>
<evidence type="ECO:0000259" key="2">
    <source>
        <dbReference type="Pfam" id="PF07290"/>
    </source>
</evidence>
<gene>
    <name evidence="4" type="ORF">SAMN02746062_00400</name>
</gene>
<dbReference type="Proteomes" id="UP000219669">
    <property type="component" value="Unassembled WGS sequence"/>
</dbReference>
<accession>A0A286E489</accession>
<dbReference type="Pfam" id="PF21001">
    <property type="entry name" value="YqiJ_N"/>
    <property type="match status" value="1"/>
</dbReference>
<dbReference type="InterPro" id="IPR010840">
    <property type="entry name" value="YqiJ_OB"/>
</dbReference>
<keyword evidence="1" id="KW-1133">Transmembrane helix</keyword>
<feature type="domain" description="Inner membrane protein YqiJ OB-fold" evidence="2">
    <location>
        <begin position="151"/>
        <end position="212"/>
    </location>
</feature>
<organism evidence="4 5">
    <name type="scientific">Alysiella filiformis DSM 16848</name>
    <dbReference type="NCBI Taxonomy" id="1120981"/>
    <lineage>
        <taxon>Bacteria</taxon>
        <taxon>Pseudomonadati</taxon>
        <taxon>Pseudomonadota</taxon>
        <taxon>Betaproteobacteria</taxon>
        <taxon>Neisseriales</taxon>
        <taxon>Neisseriaceae</taxon>
        <taxon>Alysiella</taxon>
    </lineage>
</organism>
<dbReference type="GO" id="GO:0006508">
    <property type="term" value="P:proteolysis"/>
    <property type="evidence" value="ECO:0007669"/>
    <property type="project" value="UniProtKB-KW"/>
</dbReference>
<evidence type="ECO:0000313" key="4">
    <source>
        <dbReference type="EMBL" id="SOD65725.1"/>
    </source>
</evidence>
<feature type="transmembrane region" description="Helical" evidence="1">
    <location>
        <begin position="12"/>
        <end position="32"/>
    </location>
</feature>
<sequence>MWTLINSPETYPFSVALVLMLLIGLLELVSLFTSGFTQSLDGLLPESLLESSPPEVRLPLDEMGAGLRLLDWLYVGKVPLMMLLVIALAVYGAMGWVLQNLFYSVSGSLLNVYLAMVLVAMLSLPMIRLFAAAWYKIMPKDETTAIGADALIGRVGVVVLGIASANQSAQVRVKDQFGQQHYIMAVADGGSDLPQGTVVLLVSRQGHLYHIIENVNANLVD</sequence>
<proteinExistence type="predicted"/>
<keyword evidence="1" id="KW-0472">Membrane</keyword>
<dbReference type="Pfam" id="PF07290">
    <property type="entry name" value="YqiJ_OB"/>
    <property type="match status" value="1"/>
</dbReference>
<evidence type="ECO:0000259" key="3">
    <source>
        <dbReference type="Pfam" id="PF21001"/>
    </source>
</evidence>
<keyword evidence="5" id="KW-1185">Reference proteome</keyword>